<evidence type="ECO:0000259" key="7">
    <source>
        <dbReference type="Pfam" id="PF13515"/>
    </source>
</evidence>
<feature type="compositionally biased region" description="Low complexity" evidence="5">
    <location>
        <begin position="24"/>
        <end position="46"/>
    </location>
</feature>
<comment type="subcellular location">
    <subcellularLocation>
        <location evidence="1">Membrane</location>
        <topology evidence="1">Multi-pass membrane protein</topology>
    </subcellularLocation>
</comment>
<keyword evidence="3 6" id="KW-1133">Transmembrane helix</keyword>
<organism evidence="8 9">
    <name type="scientific">Aeromicrobium ginsengisoli</name>
    <dbReference type="NCBI Taxonomy" id="363867"/>
    <lineage>
        <taxon>Bacteria</taxon>
        <taxon>Bacillati</taxon>
        <taxon>Actinomycetota</taxon>
        <taxon>Actinomycetes</taxon>
        <taxon>Propionibacteriales</taxon>
        <taxon>Nocardioidaceae</taxon>
        <taxon>Aeromicrobium</taxon>
    </lineage>
</organism>
<comment type="caution">
    <text evidence="8">The sequence shown here is derived from an EMBL/GenBank/DDBJ whole genome shotgun (WGS) entry which is preliminary data.</text>
</comment>
<feature type="domain" description="Integral membrane bound transporter" evidence="7">
    <location>
        <begin position="108"/>
        <end position="231"/>
    </location>
</feature>
<feature type="region of interest" description="Disordered" evidence="5">
    <location>
        <begin position="1"/>
        <end position="46"/>
    </location>
</feature>
<evidence type="ECO:0000313" key="8">
    <source>
        <dbReference type="EMBL" id="KAA1400112.1"/>
    </source>
</evidence>
<keyword evidence="2 6" id="KW-0812">Transmembrane</keyword>
<feature type="transmembrane region" description="Helical" evidence="6">
    <location>
        <begin position="192"/>
        <end position="210"/>
    </location>
</feature>
<feature type="transmembrane region" description="Helical" evidence="6">
    <location>
        <begin position="97"/>
        <end position="116"/>
    </location>
</feature>
<evidence type="ECO:0000313" key="9">
    <source>
        <dbReference type="Proteomes" id="UP000380867"/>
    </source>
</evidence>
<dbReference type="Pfam" id="PF13515">
    <property type="entry name" value="FUSC_2"/>
    <property type="match status" value="1"/>
</dbReference>
<protein>
    <recommendedName>
        <fullName evidence="7">Integral membrane bound transporter domain-containing protein</fullName>
    </recommendedName>
</protein>
<dbReference type="InterPro" id="IPR049453">
    <property type="entry name" value="Memb_transporter_dom"/>
</dbReference>
<keyword evidence="9" id="KW-1185">Reference proteome</keyword>
<evidence type="ECO:0000256" key="3">
    <source>
        <dbReference type="ARBA" id="ARBA00022989"/>
    </source>
</evidence>
<accession>A0A5M4FJF7</accession>
<dbReference type="Proteomes" id="UP000380867">
    <property type="component" value="Unassembled WGS sequence"/>
</dbReference>
<feature type="transmembrane region" description="Helical" evidence="6">
    <location>
        <begin position="170"/>
        <end position="187"/>
    </location>
</feature>
<keyword evidence="4 6" id="KW-0472">Membrane</keyword>
<feature type="transmembrane region" description="Helical" evidence="6">
    <location>
        <begin position="146"/>
        <end position="164"/>
    </location>
</feature>
<dbReference type="EMBL" id="SDPQ02000001">
    <property type="protein sequence ID" value="KAA1400112.1"/>
    <property type="molecule type" value="Genomic_DNA"/>
</dbReference>
<sequence>MLATSRVAASTTSDRGSSTRRVRPSSARSSPWSAARSPSWPGSSSSADSCADHAAYAPASELSVGPARDIPLRRLRLRKPADTLQDRLYVLRRRWRTLVRLSLGTAIAYFIATHVLDHRQAFFAPIACIIVLIAGAGLRGRTSYELVVGVSLGVLVGELLILGIGRGTWQMALVVTLTVVVGTLLGLKGLALTQSATSSVLLAAVIPVAGSGNPAVTRFLDALVGGAVGLAMVLLIPRNPVRDIDREVQGFLRRLAGVLSRTAQALRTVDAKLADIALDEARSMQPQVESMTSTAANVSEIARMSPMRWKQRDHVETYVATVRDLDNAIRDARVLARKTSTLLRRGEVVPPDMDQAIDALARAVGIFADDLSEHEDFDHARQELIEAARMATVALPTAMTMNSASIAAQVRSLAADLLYASGYTRDEIDDRLEFD</sequence>
<evidence type="ECO:0000256" key="4">
    <source>
        <dbReference type="ARBA" id="ARBA00023136"/>
    </source>
</evidence>
<name>A0A5M4FJF7_9ACTN</name>
<dbReference type="OrthoDB" id="5198202at2"/>
<dbReference type="AlphaFoldDB" id="A0A5M4FJF7"/>
<evidence type="ECO:0000256" key="5">
    <source>
        <dbReference type="SAM" id="MobiDB-lite"/>
    </source>
</evidence>
<evidence type="ECO:0000256" key="6">
    <source>
        <dbReference type="SAM" id="Phobius"/>
    </source>
</evidence>
<evidence type="ECO:0000256" key="1">
    <source>
        <dbReference type="ARBA" id="ARBA00004141"/>
    </source>
</evidence>
<evidence type="ECO:0000256" key="2">
    <source>
        <dbReference type="ARBA" id="ARBA00022692"/>
    </source>
</evidence>
<reference evidence="8" key="1">
    <citation type="submission" date="2019-09" db="EMBL/GenBank/DDBJ databases">
        <authorList>
            <person name="Li J."/>
        </authorList>
    </citation>
    <scope>NUCLEOTIDE SEQUENCE [LARGE SCALE GENOMIC DNA]</scope>
    <source>
        <strain evidence="8">JCM 14732</strain>
    </source>
</reference>
<gene>
    <name evidence="8" type="ORF">ESP70_005070</name>
</gene>
<feature type="transmembrane region" description="Helical" evidence="6">
    <location>
        <begin position="122"/>
        <end position="139"/>
    </location>
</feature>
<proteinExistence type="predicted"/>
<dbReference type="GO" id="GO:0016020">
    <property type="term" value="C:membrane"/>
    <property type="evidence" value="ECO:0007669"/>
    <property type="project" value="UniProtKB-SubCell"/>
</dbReference>